<gene>
    <name evidence="1" type="ORF">NM688_g7463</name>
</gene>
<comment type="caution">
    <text evidence="1">The sequence shown here is derived from an EMBL/GenBank/DDBJ whole genome shotgun (WGS) entry which is preliminary data.</text>
</comment>
<sequence length="381" mass="43150">MPAKSLMPFNGPLPLLAVDDPRKVVKVVASDGKTGDQKELSYTNCKVIGNGSFGIVFQARLLDDPADGDIAIKKVLQDKRFKRFFYSNGDKLPKKDEVYLNLVLEYVPETVYRASRHYAKLKQPMPMLQIKLYMYQLLRSLMYIHSVGICHRDIKPQNLLLNPATGVLKLCDFGSAKILVAGEPNVSYICSRYYRAPELIFGATNYTTNIDIWSTGCVMAELMLGQPLFPGESGIDQLVEIIKVLGTPSREQIKTMNPNYMEHKFPQIKPHPFSKVFRPRTAPEAIDLVAKLLEYTPEARLSAVEAMCHPFFDELRVEGARMPNGKEFPPLFNFTREELSVRPDLIRTLVPPHCEPELASRSIHVDSFVPIPLEQLRIQLD</sequence>
<dbReference type="EMBL" id="JANHOG010001750">
    <property type="protein sequence ID" value="KAJ3532162.1"/>
    <property type="molecule type" value="Genomic_DNA"/>
</dbReference>
<dbReference type="Proteomes" id="UP001148662">
    <property type="component" value="Unassembled WGS sequence"/>
</dbReference>
<keyword evidence="2" id="KW-1185">Reference proteome</keyword>
<evidence type="ECO:0000313" key="2">
    <source>
        <dbReference type="Proteomes" id="UP001148662"/>
    </source>
</evidence>
<accession>A0ACC1S4Z1</accession>
<proteinExistence type="predicted"/>
<organism evidence="1 2">
    <name type="scientific">Phlebia brevispora</name>
    <dbReference type="NCBI Taxonomy" id="194682"/>
    <lineage>
        <taxon>Eukaryota</taxon>
        <taxon>Fungi</taxon>
        <taxon>Dikarya</taxon>
        <taxon>Basidiomycota</taxon>
        <taxon>Agaricomycotina</taxon>
        <taxon>Agaricomycetes</taxon>
        <taxon>Polyporales</taxon>
        <taxon>Meruliaceae</taxon>
        <taxon>Phlebia</taxon>
    </lineage>
</organism>
<reference evidence="1" key="1">
    <citation type="submission" date="2022-07" db="EMBL/GenBank/DDBJ databases">
        <title>Genome Sequence of Phlebia brevispora.</title>
        <authorList>
            <person name="Buettner E."/>
        </authorList>
    </citation>
    <scope>NUCLEOTIDE SEQUENCE</scope>
    <source>
        <strain evidence="1">MPL23</strain>
    </source>
</reference>
<evidence type="ECO:0000313" key="1">
    <source>
        <dbReference type="EMBL" id="KAJ3532162.1"/>
    </source>
</evidence>
<name>A0ACC1S4Z1_9APHY</name>
<protein>
    <submittedName>
        <fullName evidence="1">Uncharacterized protein</fullName>
    </submittedName>
</protein>